<feature type="region of interest" description="Disordered" evidence="1">
    <location>
        <begin position="202"/>
        <end position="227"/>
    </location>
</feature>
<evidence type="ECO:0000313" key="3">
    <source>
        <dbReference type="Proteomes" id="UP000042958"/>
    </source>
</evidence>
<feature type="compositionally biased region" description="Polar residues" evidence="1">
    <location>
        <begin position="29"/>
        <end position="38"/>
    </location>
</feature>
<dbReference type="AlphaFoldDB" id="A0A0F7TDI3"/>
<feature type="region of interest" description="Disordered" evidence="1">
    <location>
        <begin position="535"/>
        <end position="625"/>
    </location>
</feature>
<proteinExistence type="predicted"/>
<dbReference type="Proteomes" id="UP000042958">
    <property type="component" value="Unassembled WGS sequence"/>
</dbReference>
<feature type="compositionally biased region" description="Basic and acidic residues" evidence="1">
    <location>
        <begin position="569"/>
        <end position="585"/>
    </location>
</feature>
<keyword evidence="3" id="KW-1185">Reference proteome</keyword>
<feature type="region of interest" description="Disordered" evidence="1">
    <location>
        <begin position="1"/>
        <end position="53"/>
    </location>
</feature>
<feature type="region of interest" description="Disordered" evidence="1">
    <location>
        <begin position="630"/>
        <end position="649"/>
    </location>
</feature>
<evidence type="ECO:0000256" key="1">
    <source>
        <dbReference type="SAM" id="MobiDB-lite"/>
    </source>
</evidence>
<accession>A0A0F7TDI3</accession>
<dbReference type="STRING" id="104259.A0A0F7TDI3"/>
<reference evidence="3" key="1">
    <citation type="journal article" date="2015" name="Genome Announc.">
        <title>Draft genome sequence of the fungus Penicillium brasilianum MG11.</title>
        <authorList>
            <person name="Horn F."/>
            <person name="Linde J."/>
            <person name="Mattern D.J."/>
            <person name="Walther G."/>
            <person name="Guthke R."/>
            <person name="Brakhage A.A."/>
            <person name="Valiante V."/>
        </authorList>
    </citation>
    <scope>NUCLEOTIDE SEQUENCE [LARGE SCALE GENOMIC DNA]</scope>
    <source>
        <strain evidence="3">MG11</strain>
    </source>
</reference>
<dbReference type="EMBL" id="CDHK01000001">
    <property type="protein sequence ID" value="CEJ54545.1"/>
    <property type="molecule type" value="Genomic_DNA"/>
</dbReference>
<feature type="compositionally biased region" description="Basic residues" evidence="1">
    <location>
        <begin position="636"/>
        <end position="649"/>
    </location>
</feature>
<feature type="compositionally biased region" description="Low complexity" evidence="1">
    <location>
        <begin position="537"/>
        <end position="551"/>
    </location>
</feature>
<protein>
    <submittedName>
        <fullName evidence="2">Uncharacterized protein</fullName>
    </submittedName>
</protein>
<sequence length="661" mass="72976">MGNSQSSPTKEETRRANRLSKPFTRKLSALSSPQSARTSIDGPELNTGLIGWQNPWVGSNISTEVRISSHGKAREIPPTLFETEAGPSDEEKVIESPIQSPGVQDEPISPLSPVSCTMSARRSVRRASYQPGNYGGSSQLSFVPQHPRRANSVQTTLTRHNSVIYENTYEDATSSNTHFLVGNQRFSLTRRRSLLTRPGVATRRTNSTVRRVPSPIGEPSDLLDDPNDSTVLQWPLPPRQRPELIVAPPIRPTSPPDSQYTQLGALKLGSLRVVNGSASPCPSERIPLSQPGLGLDNVDTMGRIKSTLEIPAVPDLKKYNDVPGSPFSFEKSPTVAAAPPFKSTFPGDLEDEGIAMFDDGTSQPDKVAADTCLERSTIRSLNKSDSGYSSAASVSSYHHSRPRASFDSQTSGSCTADGHAKTVWVTSDQSRSHHRTEEIQRHFSLHEAKSKTGNYSRLHPKFDRWYDSIGPATEKPLAALRTRRSTLCAPRYTEYPAQKIELDATVTTAAVAVHEEQVYSRGRLYADRCSTGGLEVSHSLGSSTSSGTDTPLSHEQRGSSNFRSQVHRSASERYLDVKAKRESPMHRSRSRSRPGSRVWSQKPGIEIPPLPTIMSPGHFHGDEDDLELYAPETFRGRPRSRSQDFRRRKLIKARPQAEFYM</sequence>
<gene>
    <name evidence="2" type="ORF">PMG11_00850</name>
</gene>
<organism evidence="2 3">
    <name type="scientific">Penicillium brasilianum</name>
    <dbReference type="NCBI Taxonomy" id="104259"/>
    <lineage>
        <taxon>Eukaryota</taxon>
        <taxon>Fungi</taxon>
        <taxon>Dikarya</taxon>
        <taxon>Ascomycota</taxon>
        <taxon>Pezizomycotina</taxon>
        <taxon>Eurotiomycetes</taxon>
        <taxon>Eurotiomycetidae</taxon>
        <taxon>Eurotiales</taxon>
        <taxon>Aspergillaceae</taxon>
        <taxon>Penicillium</taxon>
    </lineage>
</organism>
<dbReference type="OrthoDB" id="5341904at2759"/>
<name>A0A0F7TDI3_PENBI</name>
<evidence type="ECO:0000313" key="2">
    <source>
        <dbReference type="EMBL" id="CEJ54545.1"/>
    </source>
</evidence>
<feature type="compositionally biased region" description="Polar residues" evidence="1">
    <location>
        <begin position="558"/>
        <end position="568"/>
    </location>
</feature>